<accession>A0A816LEU6</accession>
<dbReference type="Proteomes" id="UP000663855">
    <property type="component" value="Unassembled WGS sequence"/>
</dbReference>
<dbReference type="EMBL" id="CAJNOW010011299">
    <property type="protein sequence ID" value="CAF1596044.1"/>
    <property type="molecule type" value="Genomic_DNA"/>
</dbReference>
<dbReference type="EMBL" id="CAJNRE010001196">
    <property type="protein sequence ID" value="CAF1936195.1"/>
    <property type="molecule type" value="Genomic_DNA"/>
</dbReference>
<dbReference type="Proteomes" id="UP000681967">
    <property type="component" value="Unassembled WGS sequence"/>
</dbReference>
<dbReference type="EMBL" id="CAJOBI010140845">
    <property type="protein sequence ID" value="CAF4767513.1"/>
    <property type="molecule type" value="Genomic_DNA"/>
</dbReference>
<evidence type="ECO:0000313" key="6">
    <source>
        <dbReference type="EMBL" id="CAF5139737.1"/>
    </source>
</evidence>
<evidence type="ECO:0000313" key="5">
    <source>
        <dbReference type="EMBL" id="CAF4767513.1"/>
    </source>
</evidence>
<comment type="caution">
    <text evidence="3">The sequence shown here is derived from an EMBL/GenBank/DDBJ whole genome shotgun (WGS) entry which is preliminary data.</text>
</comment>
<sequence length="148" mass="16907">MYRRLKEHGAPPPNAVTPDESIRCSARIAAKATTTSLVSDYDSSVERNGDATESTKTIATKFRLSDIKSAVQRHEYENKHNIDWKNWSVVSRDRHSYRLLIRESLAIAESQPSLNATTRSVPLLIYPEGCPRNHNNMDKQLKENKERQ</sequence>
<dbReference type="EMBL" id="CAJNOV010019144">
    <property type="protein sequence ID" value="CAF1628386.1"/>
    <property type="molecule type" value="Genomic_DNA"/>
</dbReference>
<dbReference type="Proteomes" id="UP000676336">
    <property type="component" value="Unassembled WGS sequence"/>
</dbReference>
<evidence type="ECO:0000313" key="2">
    <source>
        <dbReference type="EMBL" id="CAF1628386.1"/>
    </source>
</evidence>
<dbReference type="AlphaFoldDB" id="A0A816LEU6"/>
<dbReference type="Proteomes" id="UP000663834">
    <property type="component" value="Unassembled WGS sequence"/>
</dbReference>
<dbReference type="EMBL" id="CAJOBH010003500">
    <property type="protein sequence ID" value="CAF3954777.1"/>
    <property type="molecule type" value="Genomic_DNA"/>
</dbReference>
<dbReference type="OrthoDB" id="10062577at2759"/>
<dbReference type="Proteomes" id="UP000663824">
    <property type="component" value="Unassembled WGS sequence"/>
</dbReference>
<proteinExistence type="predicted"/>
<name>A0A816LEU6_9BILA</name>
<organism evidence="3 7">
    <name type="scientific">Rotaria magnacalcarata</name>
    <dbReference type="NCBI Taxonomy" id="392030"/>
    <lineage>
        <taxon>Eukaryota</taxon>
        <taxon>Metazoa</taxon>
        <taxon>Spiralia</taxon>
        <taxon>Gnathifera</taxon>
        <taxon>Rotifera</taxon>
        <taxon>Eurotatoria</taxon>
        <taxon>Bdelloidea</taxon>
        <taxon>Philodinida</taxon>
        <taxon>Philodinidae</taxon>
        <taxon>Rotaria</taxon>
    </lineage>
</organism>
<gene>
    <name evidence="4" type="ORF">BYL167_LOCUS11216</name>
    <name evidence="2" type="ORF">CJN711_LOCUS39041</name>
    <name evidence="6" type="ORF">GIL414_LOCUS64428</name>
    <name evidence="1" type="ORF">KQP761_LOCUS21721</name>
    <name evidence="3" type="ORF">MBJ925_LOCUS5069</name>
    <name evidence="5" type="ORF">SMN809_LOCUS45802</name>
</gene>
<protein>
    <submittedName>
        <fullName evidence="3">Uncharacterized protein</fullName>
    </submittedName>
</protein>
<evidence type="ECO:0000313" key="4">
    <source>
        <dbReference type="EMBL" id="CAF3954777.1"/>
    </source>
</evidence>
<dbReference type="EMBL" id="CAJOBJ010277553">
    <property type="protein sequence ID" value="CAF5139737.1"/>
    <property type="molecule type" value="Genomic_DNA"/>
</dbReference>
<dbReference type="Proteomes" id="UP000681720">
    <property type="component" value="Unassembled WGS sequence"/>
</dbReference>
<evidence type="ECO:0000313" key="1">
    <source>
        <dbReference type="EMBL" id="CAF1596044.1"/>
    </source>
</evidence>
<evidence type="ECO:0000313" key="3">
    <source>
        <dbReference type="EMBL" id="CAF1936195.1"/>
    </source>
</evidence>
<reference evidence="3" key="1">
    <citation type="submission" date="2021-02" db="EMBL/GenBank/DDBJ databases">
        <authorList>
            <person name="Nowell W R."/>
        </authorList>
    </citation>
    <scope>NUCLEOTIDE SEQUENCE</scope>
</reference>
<evidence type="ECO:0000313" key="7">
    <source>
        <dbReference type="Proteomes" id="UP000663824"/>
    </source>
</evidence>